<sequence>MPMTDAYGQSIQYPSPTDRPNGPVEGARIVEGLTQRAVMRFSSAAARGATITSPATGMTTWLITEKRLEVYDGSQWVVASTNPTNGIDYEPTITGDLVLGNGAVFGSYTRDGAWVQYSAMILFGTTTEVNGIDNAFISLPLPVASSDDGNRQNFGGVSVINPGTSHYRPGGVWCYSGGTTATLNILHVAGSAVQYRTYGAAGLDPVPGGWISVNLRYMTA</sequence>
<evidence type="ECO:0000313" key="3">
    <source>
        <dbReference type="Proteomes" id="UP000567795"/>
    </source>
</evidence>
<comment type="caution">
    <text evidence="2">The sequence shown here is derived from an EMBL/GenBank/DDBJ whole genome shotgun (WGS) entry which is preliminary data.</text>
</comment>
<evidence type="ECO:0000313" key="2">
    <source>
        <dbReference type="EMBL" id="NYI06075.1"/>
    </source>
</evidence>
<organism evidence="2 3">
    <name type="scientific">Allostreptomyces psammosilenae</name>
    <dbReference type="NCBI Taxonomy" id="1892865"/>
    <lineage>
        <taxon>Bacteria</taxon>
        <taxon>Bacillati</taxon>
        <taxon>Actinomycetota</taxon>
        <taxon>Actinomycetes</taxon>
        <taxon>Kitasatosporales</taxon>
        <taxon>Streptomycetaceae</taxon>
        <taxon>Allostreptomyces</taxon>
    </lineage>
</organism>
<evidence type="ECO:0000256" key="1">
    <source>
        <dbReference type="SAM" id="MobiDB-lite"/>
    </source>
</evidence>
<protein>
    <submittedName>
        <fullName evidence="2">Uncharacterized protein</fullName>
    </submittedName>
</protein>
<reference evidence="2 3" key="1">
    <citation type="submission" date="2020-07" db="EMBL/GenBank/DDBJ databases">
        <title>Sequencing the genomes of 1000 actinobacteria strains.</title>
        <authorList>
            <person name="Klenk H.-P."/>
        </authorList>
    </citation>
    <scope>NUCLEOTIDE SEQUENCE [LARGE SCALE GENOMIC DNA]</scope>
    <source>
        <strain evidence="2 3">DSM 42178</strain>
    </source>
</reference>
<dbReference type="EMBL" id="JACBZD010000001">
    <property type="protein sequence ID" value="NYI06075.1"/>
    <property type="molecule type" value="Genomic_DNA"/>
</dbReference>
<dbReference type="Proteomes" id="UP000567795">
    <property type="component" value="Unassembled WGS sequence"/>
</dbReference>
<gene>
    <name evidence="2" type="ORF">FHU37_003018</name>
</gene>
<accession>A0A852ZVU9</accession>
<dbReference type="RefSeq" id="WP_179814708.1">
    <property type="nucleotide sequence ID" value="NZ_JACBZD010000001.1"/>
</dbReference>
<feature type="region of interest" description="Disordered" evidence="1">
    <location>
        <begin position="1"/>
        <end position="24"/>
    </location>
</feature>
<proteinExistence type="predicted"/>
<dbReference type="AlphaFoldDB" id="A0A852ZVU9"/>
<name>A0A852ZVU9_9ACTN</name>
<keyword evidence="3" id="KW-1185">Reference proteome</keyword>